<name>A0AAJ2ML22_9LACT</name>
<protein>
    <submittedName>
        <fullName evidence="6">MurR/RpiR family transcriptional regulator</fullName>
    </submittedName>
</protein>
<evidence type="ECO:0000256" key="2">
    <source>
        <dbReference type="ARBA" id="ARBA00023125"/>
    </source>
</evidence>
<dbReference type="PANTHER" id="PTHR30514">
    <property type="entry name" value="GLUCOKINASE"/>
    <property type="match status" value="1"/>
</dbReference>
<feature type="domain" description="HTH rpiR-type" evidence="4">
    <location>
        <begin position="1"/>
        <end position="77"/>
    </location>
</feature>
<dbReference type="Gene3D" id="1.10.10.10">
    <property type="entry name" value="Winged helix-like DNA-binding domain superfamily/Winged helix DNA-binding domain"/>
    <property type="match status" value="1"/>
</dbReference>
<dbReference type="InterPro" id="IPR035472">
    <property type="entry name" value="RpiR-like_SIS"/>
</dbReference>
<proteinExistence type="predicted"/>
<organism evidence="6 7">
    <name type="scientific">Lactococcus petauri</name>
    <dbReference type="NCBI Taxonomy" id="1940789"/>
    <lineage>
        <taxon>Bacteria</taxon>
        <taxon>Bacillati</taxon>
        <taxon>Bacillota</taxon>
        <taxon>Bacilli</taxon>
        <taxon>Lactobacillales</taxon>
        <taxon>Streptococcaceae</taxon>
        <taxon>Lactococcus</taxon>
    </lineage>
</organism>
<dbReference type="Pfam" id="PF01418">
    <property type="entry name" value="HTH_6"/>
    <property type="match status" value="1"/>
</dbReference>
<evidence type="ECO:0000313" key="6">
    <source>
        <dbReference type="EMBL" id="MDT2665658.1"/>
    </source>
</evidence>
<dbReference type="PROSITE" id="PS51464">
    <property type="entry name" value="SIS"/>
    <property type="match status" value="1"/>
</dbReference>
<dbReference type="InterPro" id="IPR036388">
    <property type="entry name" value="WH-like_DNA-bd_sf"/>
</dbReference>
<feature type="domain" description="SIS" evidence="5">
    <location>
        <begin position="105"/>
        <end position="242"/>
    </location>
</feature>
<keyword evidence="3" id="KW-0804">Transcription</keyword>
<dbReference type="Proteomes" id="UP001257962">
    <property type="component" value="Unassembled WGS sequence"/>
</dbReference>
<dbReference type="InterPro" id="IPR000281">
    <property type="entry name" value="HTH_RpiR"/>
</dbReference>
<keyword evidence="2" id="KW-0238">DNA-binding</keyword>
<dbReference type="GO" id="GO:0003677">
    <property type="term" value="F:DNA binding"/>
    <property type="evidence" value="ECO:0007669"/>
    <property type="project" value="UniProtKB-KW"/>
</dbReference>
<evidence type="ECO:0000259" key="4">
    <source>
        <dbReference type="PROSITE" id="PS51071"/>
    </source>
</evidence>
<dbReference type="InterPro" id="IPR001347">
    <property type="entry name" value="SIS_dom"/>
</dbReference>
<sequence>MYFYDILRTNRSKLNALEEEILKDLLELQANLKDLTVREIAAKHYTSPNTITRLVKKLGFTGYTNFKEALNIANQEGETVLETTSLDEQIIKTKQLLNQEVLLQVLALIHASDKILVDGVGLSRFPAEEFHYYLKILGKNSQLFLDPHMVRYAAKKLDKNDLLISFSVSGEPENILVPATIAKTNLAKVISITGFSQNSLSKISDIQLYAMTDSTLVNGIDMASRLSFTYLVSLIFSEYLKTYDEE</sequence>
<keyword evidence="1" id="KW-0805">Transcription regulation</keyword>
<evidence type="ECO:0000256" key="1">
    <source>
        <dbReference type="ARBA" id="ARBA00023015"/>
    </source>
</evidence>
<dbReference type="SUPFAM" id="SSF46689">
    <property type="entry name" value="Homeodomain-like"/>
    <property type="match status" value="1"/>
</dbReference>
<dbReference type="InterPro" id="IPR046348">
    <property type="entry name" value="SIS_dom_sf"/>
</dbReference>
<dbReference type="PANTHER" id="PTHR30514:SF21">
    <property type="entry name" value="RPIR-FAMILY TRANSCRIPTIONAL REGULATOR"/>
    <property type="match status" value="1"/>
</dbReference>
<dbReference type="InterPro" id="IPR047640">
    <property type="entry name" value="RpiR-like"/>
</dbReference>
<dbReference type="AlphaFoldDB" id="A0AAJ2ML22"/>
<dbReference type="PROSITE" id="PS51071">
    <property type="entry name" value="HTH_RPIR"/>
    <property type="match status" value="1"/>
</dbReference>
<evidence type="ECO:0000313" key="7">
    <source>
        <dbReference type="Proteomes" id="UP001257962"/>
    </source>
</evidence>
<dbReference type="InterPro" id="IPR009057">
    <property type="entry name" value="Homeodomain-like_sf"/>
</dbReference>
<dbReference type="Gene3D" id="3.40.50.10490">
    <property type="entry name" value="Glucose-6-phosphate isomerase like protein, domain 1"/>
    <property type="match status" value="1"/>
</dbReference>
<reference evidence="6" key="1">
    <citation type="submission" date="2023-03" db="EMBL/GenBank/DDBJ databases">
        <authorList>
            <person name="Shen W."/>
            <person name="Cai J."/>
        </authorList>
    </citation>
    <scope>NUCLEOTIDE SEQUENCE</scope>
    <source>
        <strain evidence="6">Y3</strain>
    </source>
</reference>
<dbReference type="Pfam" id="PF01380">
    <property type="entry name" value="SIS"/>
    <property type="match status" value="1"/>
</dbReference>
<dbReference type="RefSeq" id="WP_206888437.1">
    <property type="nucleotide sequence ID" value="NZ_CP141685.1"/>
</dbReference>
<dbReference type="GO" id="GO:0003700">
    <property type="term" value="F:DNA-binding transcription factor activity"/>
    <property type="evidence" value="ECO:0007669"/>
    <property type="project" value="InterPro"/>
</dbReference>
<accession>A0AAJ2ML22</accession>
<dbReference type="EMBL" id="JARPYC010000001">
    <property type="protein sequence ID" value="MDT2665658.1"/>
    <property type="molecule type" value="Genomic_DNA"/>
</dbReference>
<evidence type="ECO:0000256" key="3">
    <source>
        <dbReference type="ARBA" id="ARBA00023163"/>
    </source>
</evidence>
<dbReference type="GO" id="GO:1901135">
    <property type="term" value="P:carbohydrate derivative metabolic process"/>
    <property type="evidence" value="ECO:0007669"/>
    <property type="project" value="InterPro"/>
</dbReference>
<dbReference type="CDD" id="cd05013">
    <property type="entry name" value="SIS_RpiR"/>
    <property type="match status" value="1"/>
</dbReference>
<gene>
    <name evidence="6" type="ORF">P7D34_00220</name>
</gene>
<comment type="caution">
    <text evidence="6">The sequence shown here is derived from an EMBL/GenBank/DDBJ whole genome shotgun (WGS) entry which is preliminary data.</text>
</comment>
<evidence type="ECO:0000259" key="5">
    <source>
        <dbReference type="PROSITE" id="PS51464"/>
    </source>
</evidence>
<dbReference type="GO" id="GO:0097367">
    <property type="term" value="F:carbohydrate derivative binding"/>
    <property type="evidence" value="ECO:0007669"/>
    <property type="project" value="InterPro"/>
</dbReference>
<dbReference type="SUPFAM" id="SSF53697">
    <property type="entry name" value="SIS domain"/>
    <property type="match status" value="1"/>
</dbReference>